<dbReference type="Gene3D" id="2.60.40.10">
    <property type="entry name" value="Immunoglobulins"/>
    <property type="match status" value="1"/>
</dbReference>
<evidence type="ECO:0000259" key="1">
    <source>
        <dbReference type="PROSITE" id="PS51766"/>
    </source>
</evidence>
<dbReference type="Gene3D" id="2.60.40.2700">
    <property type="match status" value="1"/>
</dbReference>
<keyword evidence="3" id="KW-1185">Reference proteome</keyword>
<dbReference type="EMBL" id="JAHYXK010000012">
    <property type="protein sequence ID" value="MBW7468256.1"/>
    <property type="molecule type" value="Genomic_DNA"/>
</dbReference>
<dbReference type="PROSITE" id="PS00018">
    <property type="entry name" value="EF_HAND_1"/>
    <property type="match status" value="1"/>
</dbReference>
<dbReference type="PROSITE" id="PS51766">
    <property type="entry name" value="DOCKERIN"/>
    <property type="match status" value="1"/>
</dbReference>
<dbReference type="InterPro" id="IPR044023">
    <property type="entry name" value="Ig_7"/>
</dbReference>
<evidence type="ECO:0000313" key="3">
    <source>
        <dbReference type="Proteomes" id="UP000813018"/>
    </source>
</evidence>
<dbReference type="RefSeq" id="WP_219878127.1">
    <property type="nucleotide sequence ID" value="NZ_JAHYXK010000012.1"/>
</dbReference>
<dbReference type="InterPro" id="IPR013783">
    <property type="entry name" value="Ig-like_fold"/>
</dbReference>
<feature type="domain" description="Dockerin" evidence="1">
    <location>
        <begin position="989"/>
        <end position="1058"/>
    </location>
</feature>
<dbReference type="InterPro" id="IPR025965">
    <property type="entry name" value="FlgD/Vpr_Ig-like"/>
</dbReference>
<comment type="caution">
    <text evidence="2">The sequence shown here is derived from an EMBL/GenBank/DDBJ whole genome shotgun (WGS) entry which is preliminary data.</text>
</comment>
<dbReference type="Gene3D" id="1.10.1330.10">
    <property type="entry name" value="Dockerin domain"/>
    <property type="match status" value="1"/>
</dbReference>
<dbReference type="Gene3D" id="2.60.40.680">
    <property type="match status" value="3"/>
</dbReference>
<dbReference type="InterPro" id="IPR036439">
    <property type="entry name" value="Dockerin_dom_sf"/>
</dbReference>
<dbReference type="SUPFAM" id="SSF49384">
    <property type="entry name" value="Carbohydrate-binding domain"/>
    <property type="match status" value="3"/>
</dbReference>
<evidence type="ECO:0000313" key="2">
    <source>
        <dbReference type="EMBL" id="MBW7468256.1"/>
    </source>
</evidence>
<accession>A0ABS7CX32</accession>
<dbReference type="Pfam" id="PF13860">
    <property type="entry name" value="FlgD_ig"/>
    <property type="match status" value="1"/>
</dbReference>
<dbReference type="CDD" id="cd14252">
    <property type="entry name" value="Dockerin_like"/>
    <property type="match status" value="1"/>
</dbReference>
<gene>
    <name evidence="2" type="ORF">K0O23_14365</name>
</gene>
<dbReference type="InterPro" id="IPR008965">
    <property type="entry name" value="CBM2/CBM3_carb-bd_dom_sf"/>
</dbReference>
<dbReference type="Gene3D" id="2.60.40.4070">
    <property type="match status" value="1"/>
</dbReference>
<dbReference type="InterPro" id="IPR002102">
    <property type="entry name" value="Cohesin_dom"/>
</dbReference>
<dbReference type="SUPFAM" id="SSF63446">
    <property type="entry name" value="Type I dockerin domain"/>
    <property type="match status" value="1"/>
</dbReference>
<dbReference type="InterPro" id="IPR016134">
    <property type="entry name" value="Dockerin_dom"/>
</dbReference>
<dbReference type="InterPro" id="IPR008969">
    <property type="entry name" value="CarboxyPept-like_regulatory"/>
</dbReference>
<dbReference type="Pfam" id="PF19081">
    <property type="entry name" value="Ig_7"/>
    <property type="match status" value="4"/>
</dbReference>
<sequence length="1355" mass="141306">MIKRLLQYSFIAVATLVMLLQFYGNSTATSFGENIQSTFKALLADPVALSADSVSAMPDTEVVVPVRVKSFRNIITGQGTISFDPAVASFVGVEQYGLPGMGSSNFGTAQASNGKVIFSWDDATLAGKTLADNAVIFAIRFKVVGTYGKSSNISFINSPAAIEFVDKDFITIPTTLKAGKVQVPAYSITTSALASNSLCTESNVRVAFTTEGTYTSDNLFTAQLSDANGSFAASTVIGTGTASPIAATIPSTVAEGTGYRIRVIASSPAITGTNNGSNISISTTPAAPTTTGAERCGSGTVTLTASGAPTGGSYRWYTTSTGGTAIAGETGATYTTPSINATTTYYVAAVSSSGCESIRVAVEAKVIPALANNTISSDQIICSGATPAQLTGTLPTGGTGTYTYAWEQSTDGSTFTAIAGAADQNYTPGALTADTWFRRKVASGSVCSESISSTIKVSISPMPAAPTASDAVICEGATATLSITSPNAAYTYRWYTAETGGTLLASGAFYTTPVLSATTTYYVETLSAAGCMSSRTAVTVTVNAVPAAPTVTGAERCGTGAVTLSASGAPIGASYHWYTAAVGGTAISGETAETYTTTSLSSTATYYVSVVSSSNCESPRTAVTATINSVPTAPTASDVERCGAGTVTLTASGAPSGASYRWYTTATGGTAISGATGASYTTPSLSATTTYYVSVVNGSNCESTRTAVTATVKEVPATPTATAAPVQVGGTLNLSASTVAGATYTWTGPNSFTSTMQYPAIAKATLANSGTYSVVATINGCSSEAGTVDVTVIDVQPVTFDADSLSGYQNTEVVIPVRVKGFANIVSMQYSVNWDATVATFMAVEDFGLTNLTATSFGTSQASTGKLMLSWSDASLNAYSLPDTTVLFNLRLKLTGAMGASTPVTITGTPTPIEVSEKNGFVVPVKTLAGAATVRKLLKISGKIKSEQSEGIRTVNVIASGGTTPVPFETKPDGLYEFEVMQNGTYTISPFKNNDVEAYNGITTLDIALIRRHILAVTALGSPYKMLAADADNSGTITTTDIATIRKVVLTIDTHFPGKRQWRFVPQNFTFSDPANPFPFKDSVQVHTNIVKALTGQDFIGVKIGDVNNTWDASTARLATAGNLQVQLNDQQVIPGSEVLVPVKVYDFKNVSSYQFTLNWDPKVLEYQSIENGATQAAFGSHRVSEGKLTTAWDDPAGKSQTLTEGSAIFYMKFKAIGEVNTQTDVAITSDLTRSVAYNQNLQQLNVKPIKASIALRSTAVPVITGYTLHQNAPNPFSQSGTTIRFSIPEQEEVTISVYNSLGQLVRTYRNTYAAGEHEIFWDGKNSKGHALSKGTYFYRMEAGKFTEVKRAILF</sequence>
<dbReference type="InterPro" id="IPR018247">
    <property type="entry name" value="EF_Hand_1_Ca_BS"/>
</dbReference>
<reference evidence="2 3" key="1">
    <citation type="journal article" date="2016" name="Int. J. Syst. Evol. Microbiol.">
        <title>Pontibacter aydingkolensis sp. nov., isolated from soil of a salt lake.</title>
        <authorList>
            <person name="Osman G."/>
            <person name="Zhang T."/>
            <person name="Lou K."/>
            <person name="Gao Y."/>
            <person name="Chang W."/>
            <person name="Lin Q."/>
            <person name="Yang H.M."/>
            <person name="Huo X.D."/>
            <person name="Wang N."/>
        </authorList>
    </citation>
    <scope>NUCLEOTIDE SEQUENCE [LARGE SCALE GENOMIC DNA]</scope>
    <source>
        <strain evidence="2 3">KACC 19255</strain>
    </source>
</reference>
<name>A0ABS7CX32_9BACT</name>
<protein>
    <submittedName>
        <fullName evidence="2">T9SS type A sorting domain-containing protein</fullName>
    </submittedName>
</protein>
<dbReference type="Proteomes" id="UP000813018">
    <property type="component" value="Unassembled WGS sequence"/>
</dbReference>
<dbReference type="InterPro" id="IPR026444">
    <property type="entry name" value="Secre_tail"/>
</dbReference>
<dbReference type="NCBIfam" id="TIGR04183">
    <property type="entry name" value="Por_Secre_tail"/>
    <property type="match status" value="1"/>
</dbReference>
<dbReference type="CDD" id="cd08548">
    <property type="entry name" value="Type_I_cohesin_like"/>
    <property type="match status" value="2"/>
</dbReference>
<organism evidence="2 3">
    <name type="scientific">Pontibacter aydingkolensis</name>
    <dbReference type="NCBI Taxonomy" id="1911536"/>
    <lineage>
        <taxon>Bacteria</taxon>
        <taxon>Pseudomonadati</taxon>
        <taxon>Bacteroidota</taxon>
        <taxon>Cytophagia</taxon>
        <taxon>Cytophagales</taxon>
        <taxon>Hymenobacteraceae</taxon>
        <taxon>Pontibacter</taxon>
    </lineage>
</organism>
<dbReference type="Pfam" id="PF00963">
    <property type="entry name" value="Cohesin"/>
    <property type="match status" value="3"/>
</dbReference>
<proteinExistence type="predicted"/>
<dbReference type="SUPFAM" id="SSF49464">
    <property type="entry name" value="Carboxypeptidase regulatory domain-like"/>
    <property type="match status" value="1"/>
</dbReference>